<organism evidence="2 3">
    <name type="scientific">Lophium mytilinum</name>
    <dbReference type="NCBI Taxonomy" id="390894"/>
    <lineage>
        <taxon>Eukaryota</taxon>
        <taxon>Fungi</taxon>
        <taxon>Dikarya</taxon>
        <taxon>Ascomycota</taxon>
        <taxon>Pezizomycotina</taxon>
        <taxon>Dothideomycetes</taxon>
        <taxon>Pleosporomycetidae</taxon>
        <taxon>Mytilinidiales</taxon>
        <taxon>Mytilinidiaceae</taxon>
        <taxon>Lophium</taxon>
    </lineage>
</organism>
<dbReference type="EMBL" id="MU004181">
    <property type="protein sequence ID" value="KAF2501948.1"/>
    <property type="molecule type" value="Genomic_DNA"/>
</dbReference>
<proteinExistence type="predicted"/>
<feature type="region of interest" description="Disordered" evidence="1">
    <location>
        <begin position="1"/>
        <end position="25"/>
    </location>
</feature>
<sequence>MEPLKRRLSSATTSASASKRQRQDFPPATSTKLILLRPHLTAVYTYVKKAWLLDCPGEILDSISTFLERNDFLAFRSACKTIHLKTLFHLNHRHLKEKRISLSPTSRRGLDSLVELVNFPEFARRVHTVTLSIRDCSFLWASEIYGEAATRHGEGRWAQHFNHTPMELGKRAVDQALLLISLQKLPELEYINFEDVPRNSSNGQELITSANELANPNPNGDDFEDSFPPLLRDVTKKNGYRSDPSLFVDGVQRATTNDRPLPDTFVNLQHCNKCRKPARIGQCIHLNMFVRALTVIAVDKDHVLQLLHYYDVPPCAKSFTMTHIWDDARGTLSAQTPCLKLREIRHWASGRLPEVTHKPVYFLLRRLWKSAPNLEILYLGGPTPNVDPPWYNSHISPHEPWARTFSATHLRGVGLTNILLHINAVEGILTRYAGTLTSLVFHGAQLVRSSRSLRDFFGTLGGCTALDHLYWQAVCVVQTNGGHGEELFELDGVDAMCFGDEESCRELAEFFENNGGIRSWAWCGHGVDVPEPERRRDLTGWLFEGEEAVAEGVAWMQTEVGVLGW</sequence>
<evidence type="ECO:0000313" key="2">
    <source>
        <dbReference type="EMBL" id="KAF2501948.1"/>
    </source>
</evidence>
<accession>A0A6A6RAX2</accession>
<dbReference type="AlphaFoldDB" id="A0A6A6RAX2"/>
<evidence type="ECO:0000256" key="1">
    <source>
        <dbReference type="SAM" id="MobiDB-lite"/>
    </source>
</evidence>
<reference evidence="2" key="1">
    <citation type="journal article" date="2020" name="Stud. Mycol.">
        <title>101 Dothideomycetes genomes: a test case for predicting lifestyles and emergence of pathogens.</title>
        <authorList>
            <person name="Haridas S."/>
            <person name="Albert R."/>
            <person name="Binder M."/>
            <person name="Bloem J."/>
            <person name="Labutti K."/>
            <person name="Salamov A."/>
            <person name="Andreopoulos B."/>
            <person name="Baker S."/>
            <person name="Barry K."/>
            <person name="Bills G."/>
            <person name="Bluhm B."/>
            <person name="Cannon C."/>
            <person name="Castanera R."/>
            <person name="Culley D."/>
            <person name="Daum C."/>
            <person name="Ezra D."/>
            <person name="Gonzalez J."/>
            <person name="Henrissat B."/>
            <person name="Kuo A."/>
            <person name="Liang C."/>
            <person name="Lipzen A."/>
            <person name="Lutzoni F."/>
            <person name="Magnuson J."/>
            <person name="Mondo S."/>
            <person name="Nolan M."/>
            <person name="Ohm R."/>
            <person name="Pangilinan J."/>
            <person name="Park H.-J."/>
            <person name="Ramirez L."/>
            <person name="Alfaro M."/>
            <person name="Sun H."/>
            <person name="Tritt A."/>
            <person name="Yoshinaga Y."/>
            <person name="Zwiers L.-H."/>
            <person name="Turgeon B."/>
            <person name="Goodwin S."/>
            <person name="Spatafora J."/>
            <person name="Crous P."/>
            <person name="Grigoriev I."/>
        </authorList>
    </citation>
    <scope>NUCLEOTIDE SEQUENCE</scope>
    <source>
        <strain evidence="2">CBS 269.34</strain>
    </source>
</reference>
<keyword evidence="3" id="KW-1185">Reference proteome</keyword>
<dbReference type="OrthoDB" id="10297568at2759"/>
<name>A0A6A6RAX2_9PEZI</name>
<protein>
    <recommendedName>
        <fullName evidence="4">F-box domain-containing protein</fullName>
    </recommendedName>
</protein>
<feature type="compositionally biased region" description="Low complexity" evidence="1">
    <location>
        <begin position="9"/>
        <end position="18"/>
    </location>
</feature>
<gene>
    <name evidence="2" type="ORF">BU16DRAFT_554008</name>
</gene>
<evidence type="ECO:0008006" key="4">
    <source>
        <dbReference type="Google" id="ProtNLM"/>
    </source>
</evidence>
<evidence type="ECO:0000313" key="3">
    <source>
        <dbReference type="Proteomes" id="UP000799750"/>
    </source>
</evidence>
<dbReference type="Proteomes" id="UP000799750">
    <property type="component" value="Unassembled WGS sequence"/>
</dbReference>